<dbReference type="EMBL" id="LDQA01000028">
    <property type="protein sequence ID" value="KTR05017.1"/>
    <property type="molecule type" value="Genomic_DNA"/>
</dbReference>
<dbReference type="AlphaFoldDB" id="A0A175RN02"/>
<keyword evidence="3" id="KW-1185">Reference proteome</keyword>
<sequence length="82" mass="9031">MIDLSNTVSPQLELPPASDDWSADNRAGHCYADRIVGAMREKEAPIYLAQVVENLIAASRYDGVTVGFFHRIAEYAIGAHRV</sequence>
<accession>A0A175RN02</accession>
<organism evidence="2 3">
    <name type="scientific">Aureimonas ureilytica</name>
    <dbReference type="NCBI Taxonomy" id="401562"/>
    <lineage>
        <taxon>Bacteria</taxon>
        <taxon>Pseudomonadati</taxon>
        <taxon>Pseudomonadota</taxon>
        <taxon>Alphaproteobacteria</taxon>
        <taxon>Hyphomicrobiales</taxon>
        <taxon>Aurantimonadaceae</taxon>
        <taxon>Aureimonas</taxon>
    </lineage>
</organism>
<dbReference type="PATRIC" id="fig|401562.4.peg.2464"/>
<comment type="caution">
    <text evidence="2">The sequence shown here is derived from an EMBL/GenBank/DDBJ whole genome shotgun (WGS) entry which is preliminary data.</text>
</comment>
<protein>
    <submittedName>
        <fullName evidence="2">Uncharacterized protein</fullName>
    </submittedName>
</protein>
<name>A0A175RN02_9HYPH</name>
<reference evidence="2 3" key="1">
    <citation type="journal article" date="2016" name="Front. Microbiol.">
        <title>Genomic Resource of Rice Seed Associated Bacteria.</title>
        <authorList>
            <person name="Midha S."/>
            <person name="Bansal K."/>
            <person name="Sharma S."/>
            <person name="Kumar N."/>
            <person name="Patil P.P."/>
            <person name="Chaudhry V."/>
            <person name="Patil P.B."/>
        </authorList>
    </citation>
    <scope>NUCLEOTIDE SEQUENCE [LARGE SCALE GENOMIC DNA]</scope>
    <source>
        <strain evidence="2 3">NS365</strain>
    </source>
</reference>
<feature type="region of interest" description="Disordered" evidence="1">
    <location>
        <begin position="1"/>
        <end position="25"/>
    </location>
</feature>
<feature type="compositionally biased region" description="Polar residues" evidence="1">
    <location>
        <begin position="1"/>
        <end position="10"/>
    </location>
</feature>
<evidence type="ECO:0000256" key="1">
    <source>
        <dbReference type="SAM" id="MobiDB-lite"/>
    </source>
</evidence>
<dbReference type="Proteomes" id="UP000078529">
    <property type="component" value="Unassembled WGS sequence"/>
</dbReference>
<gene>
    <name evidence="2" type="ORF">NS365_13400</name>
</gene>
<evidence type="ECO:0000313" key="3">
    <source>
        <dbReference type="Proteomes" id="UP000078529"/>
    </source>
</evidence>
<proteinExistence type="predicted"/>
<evidence type="ECO:0000313" key="2">
    <source>
        <dbReference type="EMBL" id="KTR05017.1"/>
    </source>
</evidence>